<dbReference type="Proteomes" id="UP000192840">
    <property type="component" value="Unassembled WGS sequence"/>
</dbReference>
<evidence type="ECO:0000256" key="1">
    <source>
        <dbReference type="ARBA" id="ARBA00022741"/>
    </source>
</evidence>
<evidence type="ECO:0000256" key="2">
    <source>
        <dbReference type="ARBA" id="ARBA00022840"/>
    </source>
</evidence>
<feature type="domain" description="HTH luxR-type" evidence="3">
    <location>
        <begin position="881"/>
        <end position="946"/>
    </location>
</feature>
<dbReference type="AlphaFoldDB" id="A0A1W2FSA4"/>
<dbReference type="GO" id="GO:0006355">
    <property type="term" value="P:regulation of DNA-templated transcription"/>
    <property type="evidence" value="ECO:0007669"/>
    <property type="project" value="InterPro"/>
</dbReference>
<dbReference type="EMBL" id="FWYC01000022">
    <property type="protein sequence ID" value="SMD24753.1"/>
    <property type="molecule type" value="Genomic_DNA"/>
</dbReference>
<sequence length="948" mass="100931">MTSTALVGRDQELAAVRAAYERSRRDRPITVLVFGEAGIGKTRLVAAATESLTGDPLVLTGGCLELGAGGPPYVPFVAILRQLVQDLGTAARDLATEVTTWLTGEQANPQAASRGSLLEKLVHLFGRIAARRPLVLVVEDLHWADVASRELFVYLARNLGSSGVLLVGTVRTGELDLTHPMRQVIGELGRRPDVVEIELGPLTRSQVAEHLCQLGNTAPDPATVAELHVRGGGNPLFVEALWDAGDSAADTLKALLLQRVARLPEPAREVLSVLAVTGSGADDELFGEVAELPDRELESALRVLVDRSQVTVVGDRYVIRHELIREAVYAHQLPARLRRLHARCATVLARRASCDAAELARHWYLAGNRPAALRSALAAATRSRVRFAYDEELRQLARVVELWPLVPDAAECTDTDLASVHEQATFAAMDAGASTAGREHAAAALALLDAGAEPARAALLLAYRGLHENRTDANGLACAAAAVALVPPGVADDVRCRVLVISATLHVMADDPGPAHAHAMEAVELARRQGDDTSWSRGLACLGLFDAWAGDLDAARGRFAEATRLAAAADADADADAAMLQCHSWHCEVLRTAGDYAGAAEVARRGLEHAERVGQVRARGTIQAVNLADALLPLGRWDEVLEIADDALSRRPAPLVAAGLNYMVAMVSTARGDIPAAAQRLDAIESGIESSSDAGPFLLPSRLLRCDLALVEGDPEHADRVLGAILANGPALVAVEYRGFQTALVGARVQRARRAAAPRNRAIATSVRARWMRLRALLDQLEARTPENLACRLTFEATASNRLPDWDAATSAWRALAARYELAQCLTAAGEAALADSNQSGARLRLAEAHDIAATLGAAPLLSRLSDLARRARLTKPEPAPVGNGIGLTARELDVLRVLARGRTNGEIANELFVSVNTVGAHVTRIYTKLSVNSRTEAVAVAHRVGLL</sequence>
<dbReference type="GO" id="GO:0004016">
    <property type="term" value="F:adenylate cyclase activity"/>
    <property type="evidence" value="ECO:0007669"/>
    <property type="project" value="TreeGrafter"/>
</dbReference>
<organism evidence="4 5">
    <name type="scientific">Lentzea albidocapillata</name>
    <dbReference type="NCBI Taxonomy" id="40571"/>
    <lineage>
        <taxon>Bacteria</taxon>
        <taxon>Bacillati</taxon>
        <taxon>Actinomycetota</taxon>
        <taxon>Actinomycetes</taxon>
        <taxon>Pseudonocardiales</taxon>
        <taxon>Pseudonocardiaceae</taxon>
        <taxon>Lentzea</taxon>
    </lineage>
</organism>
<dbReference type="GO" id="GO:0003677">
    <property type="term" value="F:DNA binding"/>
    <property type="evidence" value="ECO:0007669"/>
    <property type="project" value="InterPro"/>
</dbReference>
<dbReference type="InterPro" id="IPR000792">
    <property type="entry name" value="Tscrpt_reg_LuxR_C"/>
</dbReference>
<accession>A0A1W2FSA4</accession>
<dbReference type="GO" id="GO:0005524">
    <property type="term" value="F:ATP binding"/>
    <property type="evidence" value="ECO:0007669"/>
    <property type="project" value="UniProtKB-KW"/>
</dbReference>
<dbReference type="PANTHER" id="PTHR16305">
    <property type="entry name" value="TESTICULAR SOLUBLE ADENYLYL CYCLASE"/>
    <property type="match status" value="1"/>
</dbReference>
<keyword evidence="2" id="KW-0067">ATP-binding</keyword>
<dbReference type="Pfam" id="PF00196">
    <property type="entry name" value="GerE"/>
    <property type="match status" value="1"/>
</dbReference>
<dbReference type="InterPro" id="IPR011990">
    <property type="entry name" value="TPR-like_helical_dom_sf"/>
</dbReference>
<dbReference type="InterPro" id="IPR041664">
    <property type="entry name" value="AAA_16"/>
</dbReference>
<proteinExistence type="predicted"/>
<dbReference type="InterPro" id="IPR036388">
    <property type="entry name" value="WH-like_DNA-bd_sf"/>
</dbReference>
<dbReference type="SUPFAM" id="SSF46894">
    <property type="entry name" value="C-terminal effector domain of the bipartite response regulators"/>
    <property type="match status" value="1"/>
</dbReference>
<dbReference type="PRINTS" id="PR00038">
    <property type="entry name" value="HTHLUXR"/>
</dbReference>
<dbReference type="Gene3D" id="1.25.40.10">
    <property type="entry name" value="Tetratricopeptide repeat domain"/>
    <property type="match status" value="1"/>
</dbReference>
<reference evidence="5" key="1">
    <citation type="submission" date="2017-04" db="EMBL/GenBank/DDBJ databases">
        <authorList>
            <person name="Varghese N."/>
            <person name="Submissions S."/>
        </authorList>
    </citation>
    <scope>NUCLEOTIDE SEQUENCE [LARGE SCALE GENOMIC DNA]</scope>
    <source>
        <strain evidence="5">DSM 44073</strain>
    </source>
</reference>
<evidence type="ECO:0000313" key="5">
    <source>
        <dbReference type="Proteomes" id="UP000192840"/>
    </source>
</evidence>
<dbReference type="SMART" id="SM00421">
    <property type="entry name" value="HTH_LUXR"/>
    <property type="match status" value="1"/>
</dbReference>
<dbReference type="PROSITE" id="PS00622">
    <property type="entry name" value="HTH_LUXR_1"/>
    <property type="match status" value="1"/>
</dbReference>
<evidence type="ECO:0000259" key="3">
    <source>
        <dbReference type="PROSITE" id="PS50043"/>
    </source>
</evidence>
<dbReference type="OrthoDB" id="5476461at2"/>
<keyword evidence="1" id="KW-0547">Nucleotide-binding</keyword>
<dbReference type="PROSITE" id="PS50043">
    <property type="entry name" value="HTH_LUXR_2"/>
    <property type="match status" value="1"/>
</dbReference>
<dbReference type="SUPFAM" id="SSF48452">
    <property type="entry name" value="TPR-like"/>
    <property type="match status" value="1"/>
</dbReference>
<gene>
    <name evidence="4" type="ORF">SAMN05660733_07833</name>
</gene>
<dbReference type="SUPFAM" id="SSF52540">
    <property type="entry name" value="P-loop containing nucleoside triphosphate hydrolases"/>
    <property type="match status" value="1"/>
</dbReference>
<dbReference type="InterPro" id="IPR016032">
    <property type="entry name" value="Sig_transdc_resp-reg_C-effctor"/>
</dbReference>
<keyword evidence="5" id="KW-1185">Reference proteome</keyword>
<dbReference type="RefSeq" id="WP_030480832.1">
    <property type="nucleotide sequence ID" value="NZ_FWYC01000022.1"/>
</dbReference>
<dbReference type="STRING" id="40571.SAMN05660733_07833"/>
<dbReference type="PANTHER" id="PTHR16305:SF35">
    <property type="entry name" value="TRANSCRIPTIONAL ACTIVATOR DOMAIN"/>
    <property type="match status" value="1"/>
</dbReference>
<protein>
    <submittedName>
        <fullName evidence="4">Regulatory protein, luxR family</fullName>
    </submittedName>
</protein>
<dbReference type="Gene3D" id="3.40.50.300">
    <property type="entry name" value="P-loop containing nucleotide triphosphate hydrolases"/>
    <property type="match status" value="1"/>
</dbReference>
<dbReference type="CDD" id="cd06170">
    <property type="entry name" value="LuxR_C_like"/>
    <property type="match status" value="1"/>
</dbReference>
<dbReference type="InterPro" id="IPR027417">
    <property type="entry name" value="P-loop_NTPase"/>
</dbReference>
<dbReference type="Pfam" id="PF13191">
    <property type="entry name" value="AAA_16"/>
    <property type="match status" value="1"/>
</dbReference>
<evidence type="ECO:0000313" key="4">
    <source>
        <dbReference type="EMBL" id="SMD24753.1"/>
    </source>
</evidence>
<dbReference type="eggNOG" id="COG2909">
    <property type="taxonomic scope" value="Bacteria"/>
</dbReference>
<dbReference type="GO" id="GO:0005737">
    <property type="term" value="C:cytoplasm"/>
    <property type="evidence" value="ECO:0007669"/>
    <property type="project" value="TreeGrafter"/>
</dbReference>
<dbReference type="Gene3D" id="1.10.10.10">
    <property type="entry name" value="Winged helix-like DNA-binding domain superfamily/Winged helix DNA-binding domain"/>
    <property type="match status" value="1"/>
</dbReference>
<name>A0A1W2FSA4_9PSEU</name>